<keyword evidence="2" id="KW-1185">Reference proteome</keyword>
<dbReference type="KEGG" id="aft:BBF96_03665"/>
<proteinExistence type="predicted"/>
<dbReference type="EMBL" id="CP016379">
    <property type="protein sequence ID" value="AZR72559.1"/>
    <property type="molecule type" value="Genomic_DNA"/>
</dbReference>
<organism evidence="1 2">
    <name type="scientific">Anoxybacter fermentans</name>
    <dbReference type="NCBI Taxonomy" id="1323375"/>
    <lineage>
        <taxon>Bacteria</taxon>
        <taxon>Bacillati</taxon>
        <taxon>Bacillota</taxon>
        <taxon>Clostridia</taxon>
        <taxon>Halanaerobiales</taxon>
        <taxon>Anoxybacter</taxon>
    </lineage>
</organism>
<evidence type="ECO:0000313" key="2">
    <source>
        <dbReference type="Proteomes" id="UP000267250"/>
    </source>
</evidence>
<gene>
    <name evidence="1" type="ORF">BBF96_03665</name>
</gene>
<protein>
    <submittedName>
        <fullName evidence="1">Uncharacterized protein</fullName>
    </submittedName>
</protein>
<accession>A0A3S9SW92</accession>
<sequence>MPDNQESLKFNIDRTIKRSHPDYPKGIVNFFLQIRDLLSKLFKENSFSTEYNPCKVFFTERKIFFTLIIEDYIFLTCLKP</sequence>
<dbReference type="AlphaFoldDB" id="A0A3S9SW92"/>
<evidence type="ECO:0000313" key="1">
    <source>
        <dbReference type="EMBL" id="AZR72559.1"/>
    </source>
</evidence>
<reference evidence="1 2" key="1">
    <citation type="submission" date="2016-07" db="EMBL/GenBank/DDBJ databases">
        <title>Genome and transcriptome analysis of iron-reducing fermentative bacteria Anoxybacter fermentans.</title>
        <authorList>
            <person name="Zeng X."/>
            <person name="Shao Z."/>
        </authorList>
    </citation>
    <scope>NUCLEOTIDE SEQUENCE [LARGE SCALE GENOMIC DNA]</scope>
    <source>
        <strain evidence="1 2">DY22613</strain>
    </source>
</reference>
<name>A0A3S9SW92_9FIRM</name>
<dbReference type="Proteomes" id="UP000267250">
    <property type="component" value="Chromosome"/>
</dbReference>